<dbReference type="InterPro" id="IPR042094">
    <property type="entry name" value="T2SS_GspF_sf"/>
</dbReference>
<dbReference type="Pfam" id="PF00482">
    <property type="entry name" value="T2SSF"/>
    <property type="match status" value="2"/>
</dbReference>
<sequence length="405" mass="45422">MSKFKFKARKETGELIEGEIESSSFETLKYDFSAKGYTPVFIEKKFEGISIPKLWVFKERAEAKEVSIFFRQLSSMFSAGVPLFESLTLVQEQIGSPFLKKIVKDLSREIEFGSTFSQALSKHPFVFSRLVVVMVEAAENGGILGEVLKRISWQMEKDIKLQLKIKGALRYPVMVVIALIIAFVFAVTFIIPKFTAVFRAAGGALPLPTRILIWLNFFVINYWGAVLTGGIILFVGGRMYCNTPFGMKKIDTLKLKLPILGSLVLKLSLSRFFRMLSSMISSGIPLTRGLEVASEVSNNVFLSENIISIKNIITSGSSFSDAMKNFPIFPSVSVHMISVGEQSGDLENMLTKNADYFDEETDYMIDNLMTLLEPVLIFILAIFVTVLALGIFLPTWNLMNLYMGR</sequence>
<reference evidence="10 11" key="1">
    <citation type="journal article" date="2016" name="Nat. Commun.">
        <title>Thousands of microbial genomes shed light on interconnected biogeochemical processes in an aquifer system.</title>
        <authorList>
            <person name="Anantharaman K."/>
            <person name="Brown C.T."/>
            <person name="Hug L.A."/>
            <person name="Sharon I."/>
            <person name="Castelle C.J."/>
            <person name="Probst A.J."/>
            <person name="Thomas B.C."/>
            <person name="Singh A."/>
            <person name="Wilkins M.J."/>
            <person name="Karaoz U."/>
            <person name="Brodie E.L."/>
            <person name="Williams K.H."/>
            <person name="Hubbard S.S."/>
            <person name="Banfield J.F."/>
        </authorList>
    </citation>
    <scope>NUCLEOTIDE SEQUENCE [LARGE SCALE GENOMIC DNA]</scope>
</reference>
<accession>A0A1F4SMF1</accession>
<dbReference type="Proteomes" id="UP000178417">
    <property type="component" value="Unassembled WGS sequence"/>
</dbReference>
<keyword evidence="7 8" id="KW-0472">Membrane</keyword>
<keyword evidence="4" id="KW-0997">Cell inner membrane</keyword>
<keyword evidence="3" id="KW-1003">Cell membrane</keyword>
<keyword evidence="6 8" id="KW-1133">Transmembrane helix</keyword>
<evidence type="ECO:0000256" key="2">
    <source>
        <dbReference type="ARBA" id="ARBA00005745"/>
    </source>
</evidence>
<evidence type="ECO:0000256" key="6">
    <source>
        <dbReference type="ARBA" id="ARBA00022989"/>
    </source>
</evidence>
<evidence type="ECO:0000313" key="10">
    <source>
        <dbReference type="EMBL" id="OGC21605.1"/>
    </source>
</evidence>
<dbReference type="GO" id="GO:0005886">
    <property type="term" value="C:plasma membrane"/>
    <property type="evidence" value="ECO:0007669"/>
    <property type="project" value="UniProtKB-SubCell"/>
</dbReference>
<dbReference type="InterPro" id="IPR018076">
    <property type="entry name" value="T2SS_GspF_dom"/>
</dbReference>
<dbReference type="FunFam" id="1.20.81.30:FF:000001">
    <property type="entry name" value="Type II secretion system protein F"/>
    <property type="match status" value="2"/>
</dbReference>
<feature type="transmembrane region" description="Helical" evidence="8">
    <location>
        <begin position="211"/>
        <end position="235"/>
    </location>
</feature>
<proteinExistence type="inferred from homology"/>
<feature type="domain" description="Type II secretion system protein GspF" evidence="9">
    <location>
        <begin position="69"/>
        <end position="192"/>
    </location>
</feature>
<keyword evidence="5 8" id="KW-0812">Transmembrane</keyword>
<dbReference type="EMBL" id="MEUB01000038">
    <property type="protein sequence ID" value="OGC21605.1"/>
    <property type="molecule type" value="Genomic_DNA"/>
</dbReference>
<comment type="caution">
    <text evidence="10">The sequence shown here is derived from an EMBL/GenBank/DDBJ whole genome shotgun (WGS) entry which is preliminary data.</text>
</comment>
<evidence type="ECO:0000313" key="11">
    <source>
        <dbReference type="Proteomes" id="UP000178417"/>
    </source>
</evidence>
<dbReference type="PRINTS" id="PR00812">
    <property type="entry name" value="BCTERIALGSPF"/>
</dbReference>
<name>A0A1F4SMF1_UNCSA</name>
<organism evidence="10 11">
    <name type="scientific">candidate division WOR-1 bacterium RIFOXYB2_FULL_37_13</name>
    <dbReference type="NCBI Taxonomy" id="1802579"/>
    <lineage>
        <taxon>Bacteria</taxon>
        <taxon>Bacillati</taxon>
        <taxon>Saganbacteria</taxon>
    </lineage>
</organism>
<evidence type="ECO:0000256" key="5">
    <source>
        <dbReference type="ARBA" id="ARBA00022692"/>
    </source>
</evidence>
<feature type="transmembrane region" description="Helical" evidence="8">
    <location>
        <begin position="169"/>
        <end position="191"/>
    </location>
</feature>
<evidence type="ECO:0000259" key="9">
    <source>
        <dbReference type="Pfam" id="PF00482"/>
    </source>
</evidence>
<dbReference type="PANTHER" id="PTHR30012:SF0">
    <property type="entry name" value="TYPE II SECRETION SYSTEM PROTEIN F-RELATED"/>
    <property type="match status" value="1"/>
</dbReference>
<comment type="subcellular location">
    <subcellularLocation>
        <location evidence="1">Cell inner membrane</location>
        <topology evidence="1">Multi-pass membrane protein</topology>
    </subcellularLocation>
</comment>
<dbReference type="STRING" id="1802579.A2310_02265"/>
<evidence type="ECO:0000256" key="4">
    <source>
        <dbReference type="ARBA" id="ARBA00022519"/>
    </source>
</evidence>
<gene>
    <name evidence="10" type="ORF">A2310_02265</name>
</gene>
<evidence type="ECO:0000256" key="7">
    <source>
        <dbReference type="ARBA" id="ARBA00023136"/>
    </source>
</evidence>
<dbReference type="AlphaFoldDB" id="A0A1F4SMF1"/>
<evidence type="ECO:0000256" key="3">
    <source>
        <dbReference type="ARBA" id="ARBA00022475"/>
    </source>
</evidence>
<protein>
    <recommendedName>
        <fullName evidence="9">Type II secretion system protein GspF domain-containing protein</fullName>
    </recommendedName>
</protein>
<dbReference type="Gene3D" id="1.20.81.30">
    <property type="entry name" value="Type II secretion system (T2SS), domain F"/>
    <property type="match status" value="2"/>
</dbReference>
<evidence type="ECO:0000256" key="1">
    <source>
        <dbReference type="ARBA" id="ARBA00004429"/>
    </source>
</evidence>
<feature type="domain" description="Type II secretion system protein GspF" evidence="9">
    <location>
        <begin position="272"/>
        <end position="394"/>
    </location>
</feature>
<feature type="transmembrane region" description="Helical" evidence="8">
    <location>
        <begin position="375"/>
        <end position="396"/>
    </location>
</feature>
<dbReference type="PANTHER" id="PTHR30012">
    <property type="entry name" value="GENERAL SECRETION PATHWAY PROTEIN"/>
    <property type="match status" value="1"/>
</dbReference>
<dbReference type="InterPro" id="IPR003004">
    <property type="entry name" value="GspF/PilC"/>
</dbReference>
<comment type="similarity">
    <text evidence="2">Belongs to the GSP F family.</text>
</comment>
<evidence type="ECO:0000256" key="8">
    <source>
        <dbReference type="SAM" id="Phobius"/>
    </source>
</evidence>